<dbReference type="Pfam" id="PF00172">
    <property type="entry name" value="Zn_clus"/>
    <property type="match status" value="1"/>
</dbReference>
<dbReference type="Proteomes" id="UP000777438">
    <property type="component" value="Unassembled WGS sequence"/>
</dbReference>
<evidence type="ECO:0000256" key="2">
    <source>
        <dbReference type="SAM" id="MobiDB-lite"/>
    </source>
</evidence>
<evidence type="ECO:0000259" key="3">
    <source>
        <dbReference type="PROSITE" id="PS50048"/>
    </source>
</evidence>
<reference evidence="4 5" key="1">
    <citation type="journal article" date="2021" name="Nat. Commun.">
        <title>Genetic determinants of endophytism in the Arabidopsis root mycobiome.</title>
        <authorList>
            <person name="Mesny F."/>
            <person name="Miyauchi S."/>
            <person name="Thiergart T."/>
            <person name="Pickel B."/>
            <person name="Atanasova L."/>
            <person name="Karlsson M."/>
            <person name="Huettel B."/>
            <person name="Barry K.W."/>
            <person name="Haridas S."/>
            <person name="Chen C."/>
            <person name="Bauer D."/>
            <person name="Andreopoulos W."/>
            <person name="Pangilinan J."/>
            <person name="LaButti K."/>
            <person name="Riley R."/>
            <person name="Lipzen A."/>
            <person name="Clum A."/>
            <person name="Drula E."/>
            <person name="Henrissat B."/>
            <person name="Kohler A."/>
            <person name="Grigoriev I.V."/>
            <person name="Martin F.M."/>
            <person name="Hacquard S."/>
        </authorList>
    </citation>
    <scope>NUCLEOTIDE SEQUENCE [LARGE SCALE GENOMIC DNA]</scope>
    <source>
        <strain evidence="4 5">MPI-CAGE-CH-0241</strain>
    </source>
</reference>
<dbReference type="EMBL" id="JAGPYM010000003">
    <property type="protein sequence ID" value="KAH6896811.1"/>
    <property type="molecule type" value="Genomic_DNA"/>
</dbReference>
<feature type="region of interest" description="Disordered" evidence="2">
    <location>
        <begin position="54"/>
        <end position="73"/>
    </location>
</feature>
<dbReference type="GO" id="GO:0001228">
    <property type="term" value="F:DNA-binding transcription activator activity, RNA polymerase II-specific"/>
    <property type="evidence" value="ECO:0007669"/>
    <property type="project" value="TreeGrafter"/>
</dbReference>
<dbReference type="PROSITE" id="PS50048">
    <property type="entry name" value="ZN2_CY6_FUNGAL_2"/>
    <property type="match status" value="1"/>
</dbReference>
<dbReference type="AlphaFoldDB" id="A0A9P9ARJ4"/>
<sequence length="375" mass="41921">MNPRRSHRKSRLGCSECKKRHIKCDESRPSCLNCSRTERQCSFAGLTANIPVASPAPSSTSSQVRSDVEPDPIDVPPANMVQMDLMFHLFSSGGMGLAPVLPLTHTISPEQLVQQALGCDYLMNELLAFAARHLAIIKPDQRAFYLHQASCLQTHALSLFTRAQVKPSRDNCLQVAFFSWVLGNHLLSDLPTDDDHVDILSGFLHYLKVYRGLRVVVMGAWRFLLESEHRALFRQGETTAENLGTGAHTSKLISLVQDSLGLDDAEKAGCSEAIARIQWAFNIKDDMDPKTATEHYFTIAFSWPQLVSPEYLACVQKKRPEALLVLAHFAVVLSWCRNHWIFGSVGARLLESIMSALGPGWETWLQWPRENVQIG</sequence>
<name>A0A9P9ARJ4_9HYPO</name>
<dbReference type="GO" id="GO:0008270">
    <property type="term" value="F:zinc ion binding"/>
    <property type="evidence" value="ECO:0007669"/>
    <property type="project" value="InterPro"/>
</dbReference>
<dbReference type="InterPro" id="IPR053157">
    <property type="entry name" value="Sterol_Uptake_Regulator"/>
</dbReference>
<dbReference type="SMART" id="SM00066">
    <property type="entry name" value="GAL4"/>
    <property type="match status" value="1"/>
</dbReference>
<dbReference type="InterPro" id="IPR036864">
    <property type="entry name" value="Zn2-C6_fun-type_DNA-bd_sf"/>
</dbReference>
<dbReference type="InterPro" id="IPR001138">
    <property type="entry name" value="Zn2Cys6_DnaBD"/>
</dbReference>
<evidence type="ECO:0000256" key="1">
    <source>
        <dbReference type="ARBA" id="ARBA00023242"/>
    </source>
</evidence>
<dbReference type="PROSITE" id="PS00463">
    <property type="entry name" value="ZN2_CY6_FUNGAL_1"/>
    <property type="match status" value="1"/>
</dbReference>
<keyword evidence="1" id="KW-0539">Nucleus</keyword>
<dbReference type="OrthoDB" id="5350673at2759"/>
<keyword evidence="5" id="KW-1185">Reference proteome</keyword>
<dbReference type="PANTHER" id="PTHR47784:SF4">
    <property type="entry name" value="ZN(II)2CYS6 TRANSCRIPTION FACTOR (EUROFUNG)"/>
    <property type="match status" value="1"/>
</dbReference>
<evidence type="ECO:0000313" key="5">
    <source>
        <dbReference type="Proteomes" id="UP000777438"/>
    </source>
</evidence>
<dbReference type="Gene3D" id="4.10.240.10">
    <property type="entry name" value="Zn(2)-C6 fungal-type DNA-binding domain"/>
    <property type="match status" value="1"/>
</dbReference>
<proteinExistence type="predicted"/>
<dbReference type="SUPFAM" id="SSF57701">
    <property type="entry name" value="Zn2/Cys6 DNA-binding domain"/>
    <property type="match status" value="1"/>
</dbReference>
<accession>A0A9P9ARJ4</accession>
<feature type="domain" description="Zn(2)-C6 fungal-type" evidence="3">
    <location>
        <begin position="13"/>
        <end position="43"/>
    </location>
</feature>
<gene>
    <name evidence="4" type="ORF">B0T10DRAFT_602223</name>
</gene>
<organism evidence="4 5">
    <name type="scientific">Thelonectria olida</name>
    <dbReference type="NCBI Taxonomy" id="1576542"/>
    <lineage>
        <taxon>Eukaryota</taxon>
        <taxon>Fungi</taxon>
        <taxon>Dikarya</taxon>
        <taxon>Ascomycota</taxon>
        <taxon>Pezizomycotina</taxon>
        <taxon>Sordariomycetes</taxon>
        <taxon>Hypocreomycetidae</taxon>
        <taxon>Hypocreales</taxon>
        <taxon>Nectriaceae</taxon>
        <taxon>Thelonectria</taxon>
    </lineage>
</organism>
<evidence type="ECO:0000313" key="4">
    <source>
        <dbReference type="EMBL" id="KAH6896811.1"/>
    </source>
</evidence>
<dbReference type="CDD" id="cd00067">
    <property type="entry name" value="GAL4"/>
    <property type="match status" value="1"/>
</dbReference>
<protein>
    <recommendedName>
        <fullName evidence="3">Zn(2)-C6 fungal-type domain-containing protein</fullName>
    </recommendedName>
</protein>
<comment type="caution">
    <text evidence="4">The sequence shown here is derived from an EMBL/GenBank/DDBJ whole genome shotgun (WGS) entry which is preliminary data.</text>
</comment>
<dbReference type="PANTHER" id="PTHR47784">
    <property type="entry name" value="STEROL UPTAKE CONTROL PROTEIN 2"/>
    <property type="match status" value="1"/>
</dbReference>